<reference evidence="1" key="2">
    <citation type="journal article" date="2015" name="Fish Shellfish Immunol.">
        <title>Early steps in the European eel (Anguilla anguilla)-Vibrio vulnificus interaction in the gills: Role of the RtxA13 toxin.</title>
        <authorList>
            <person name="Callol A."/>
            <person name="Pajuelo D."/>
            <person name="Ebbesson L."/>
            <person name="Teles M."/>
            <person name="MacKenzie S."/>
            <person name="Amaro C."/>
        </authorList>
    </citation>
    <scope>NUCLEOTIDE SEQUENCE</scope>
</reference>
<protein>
    <submittedName>
        <fullName evidence="1">Uncharacterized protein</fullName>
    </submittedName>
</protein>
<reference evidence="1" key="1">
    <citation type="submission" date="2014-11" db="EMBL/GenBank/DDBJ databases">
        <authorList>
            <person name="Amaro Gonzalez C."/>
        </authorList>
    </citation>
    <scope>NUCLEOTIDE SEQUENCE</scope>
</reference>
<accession>A0A0E9W722</accession>
<dbReference type="AlphaFoldDB" id="A0A0E9W722"/>
<sequence>MVCTCITHTGNLLSLTHTPRIYLKYLELVKPFLKQYFRNEMQFNE</sequence>
<organism evidence="1">
    <name type="scientific">Anguilla anguilla</name>
    <name type="common">European freshwater eel</name>
    <name type="synonym">Muraena anguilla</name>
    <dbReference type="NCBI Taxonomy" id="7936"/>
    <lineage>
        <taxon>Eukaryota</taxon>
        <taxon>Metazoa</taxon>
        <taxon>Chordata</taxon>
        <taxon>Craniata</taxon>
        <taxon>Vertebrata</taxon>
        <taxon>Euteleostomi</taxon>
        <taxon>Actinopterygii</taxon>
        <taxon>Neopterygii</taxon>
        <taxon>Teleostei</taxon>
        <taxon>Anguilliformes</taxon>
        <taxon>Anguillidae</taxon>
        <taxon>Anguilla</taxon>
    </lineage>
</organism>
<proteinExistence type="predicted"/>
<name>A0A0E9W722_ANGAN</name>
<dbReference type="EMBL" id="GBXM01023329">
    <property type="protein sequence ID" value="JAH85248.1"/>
    <property type="molecule type" value="Transcribed_RNA"/>
</dbReference>
<evidence type="ECO:0000313" key="1">
    <source>
        <dbReference type="EMBL" id="JAH85248.1"/>
    </source>
</evidence>